<feature type="domain" description="Glycosyltransferase 2-like" evidence="2">
    <location>
        <begin position="127"/>
        <end position="323"/>
    </location>
</feature>
<reference evidence="3 4" key="1">
    <citation type="journal article" date="2013" name="PLoS ONE">
        <title>Assembly-driven community genomics of a hypersaline microbial ecosystem.</title>
        <authorList>
            <person name="Podell S."/>
            <person name="Ugalde J.A."/>
            <person name="Narasingarao P."/>
            <person name="Banfield J.F."/>
            <person name="Heidelberg K.B."/>
            <person name="Allen E.E."/>
        </authorList>
    </citation>
    <scope>NUCLEOTIDE SEQUENCE [LARGE SCALE GENOMIC DNA]</scope>
    <source>
        <strain evidence="4">J07HQW2</strain>
    </source>
</reference>
<dbReference type="eggNOG" id="arCOG01389">
    <property type="taxonomic scope" value="Archaea"/>
</dbReference>
<keyword evidence="1" id="KW-1133">Transmembrane helix</keyword>
<gene>
    <name evidence="3" type="ORF">J07HQW2_00519</name>
</gene>
<dbReference type="InterPro" id="IPR029044">
    <property type="entry name" value="Nucleotide-diphossugar_trans"/>
</dbReference>
<dbReference type="GO" id="GO:0019187">
    <property type="term" value="F:beta-1,4-mannosyltransferase activity"/>
    <property type="evidence" value="ECO:0007669"/>
    <property type="project" value="InterPro"/>
</dbReference>
<name>U1NB39_9EURY</name>
<protein>
    <recommendedName>
        <fullName evidence="2">Glycosyltransferase 2-like domain-containing protein</fullName>
    </recommendedName>
</protein>
<feature type="transmembrane region" description="Helical" evidence="1">
    <location>
        <begin position="282"/>
        <end position="304"/>
    </location>
</feature>
<feature type="transmembrane region" description="Helical" evidence="1">
    <location>
        <begin position="6"/>
        <end position="32"/>
    </location>
</feature>
<dbReference type="InterPro" id="IPR027389">
    <property type="entry name" value="B_mannosylTrfase_Bre-3/Egh"/>
</dbReference>
<dbReference type="InterPro" id="IPR001173">
    <property type="entry name" value="Glyco_trans_2-like"/>
</dbReference>
<feature type="transmembrane region" description="Helical" evidence="1">
    <location>
        <begin position="340"/>
        <end position="363"/>
    </location>
</feature>
<dbReference type="STRING" id="1238425.J07HQW2_00519"/>
<dbReference type="GO" id="GO:0005737">
    <property type="term" value="C:cytoplasm"/>
    <property type="evidence" value="ECO:0007669"/>
    <property type="project" value="TreeGrafter"/>
</dbReference>
<dbReference type="AlphaFoldDB" id="U1NB39"/>
<evidence type="ECO:0000259" key="2">
    <source>
        <dbReference type="Pfam" id="PF13632"/>
    </source>
</evidence>
<dbReference type="EMBL" id="KE356561">
    <property type="protein sequence ID" value="ERG94085.1"/>
    <property type="molecule type" value="Genomic_DNA"/>
</dbReference>
<dbReference type="PANTHER" id="PTHR16779">
    <property type="entry name" value="BETA-1,4-MANNOSYLTRANSFERASE EGH"/>
    <property type="match status" value="1"/>
</dbReference>
<organism evidence="3 4">
    <name type="scientific">Haloquadratum walsbyi J07HQW2</name>
    <dbReference type="NCBI Taxonomy" id="1238425"/>
    <lineage>
        <taxon>Archaea</taxon>
        <taxon>Methanobacteriati</taxon>
        <taxon>Methanobacteriota</taxon>
        <taxon>Stenosarchaea group</taxon>
        <taxon>Halobacteria</taxon>
        <taxon>Halobacteriales</taxon>
        <taxon>Haloferacaceae</taxon>
        <taxon>Haloquadratum</taxon>
    </lineage>
</organism>
<evidence type="ECO:0000313" key="3">
    <source>
        <dbReference type="EMBL" id="ERG94085.1"/>
    </source>
</evidence>
<keyword evidence="1" id="KW-0812">Transmembrane</keyword>
<evidence type="ECO:0000256" key="1">
    <source>
        <dbReference type="SAM" id="Phobius"/>
    </source>
</evidence>
<feature type="transmembrane region" description="Helical" evidence="1">
    <location>
        <begin position="310"/>
        <end position="328"/>
    </location>
</feature>
<sequence>MTVVEITVTVTVTAVFWGAVVLYGGSSLWWIVEITILAYGWEADSLTEVGLTDIQVRILTVDSASTVQVSVNSLPEQIRDITVIAETEIDIDGADVHVPPEDFECQAQRKGRAIEWARRHVSCNKEYVLYLDEDTISTNFEGLPAADVIQITERPLRTDSWLAYLCEVFRIGYQREQRGFHRLTYPLYAWGGAVAVRRELENKVTWDVPTITEDTTFIWRAASYLNQQGEQLDYQLVNGQFRNQAPLSLWGLINQRRRWMSGTVRDIHRLPRRYLPIVFTRIITWALSPVIPLLSALVFLYPGIVLQNGLYSIVSVGLFGIVFVYTIAGMSQCRTRPEAWLLHLVMTPLTVVLHAVGALWGFLRPVSDFTVTRKTAECTSM</sequence>
<dbReference type="Pfam" id="PF13632">
    <property type="entry name" value="Glyco_trans_2_3"/>
    <property type="match status" value="1"/>
</dbReference>
<keyword evidence="1" id="KW-0472">Membrane</keyword>
<accession>U1NB39</accession>
<dbReference type="HOGENOM" id="CLU_764211_0_0_2"/>
<dbReference type="RefSeq" id="WP_021053578.1">
    <property type="nucleotide sequence ID" value="NZ_KE356561.1"/>
</dbReference>
<dbReference type="PANTHER" id="PTHR16779:SF1">
    <property type="entry name" value="BETA-1,4-MANNOSYLTRANSFERASE EGH"/>
    <property type="match status" value="1"/>
</dbReference>
<dbReference type="Proteomes" id="UP000030710">
    <property type="component" value="Unassembled WGS sequence"/>
</dbReference>
<proteinExistence type="predicted"/>
<evidence type="ECO:0000313" key="4">
    <source>
        <dbReference type="Proteomes" id="UP000030710"/>
    </source>
</evidence>
<dbReference type="SUPFAM" id="SSF53448">
    <property type="entry name" value="Nucleotide-diphospho-sugar transferases"/>
    <property type="match status" value="1"/>
</dbReference>